<feature type="region of interest" description="Disordered" evidence="5">
    <location>
        <begin position="1"/>
        <end position="24"/>
    </location>
</feature>
<evidence type="ECO:0000259" key="7">
    <source>
        <dbReference type="Pfam" id="PF15624"/>
    </source>
</evidence>
<comment type="subcellular location">
    <subcellularLocation>
        <location evidence="1">Nucleus</location>
    </subcellularLocation>
</comment>
<dbReference type="SUPFAM" id="SSF51182">
    <property type="entry name" value="RmlC-like cupins"/>
    <property type="match status" value="1"/>
</dbReference>
<evidence type="ECO:0000256" key="1">
    <source>
        <dbReference type="ARBA" id="ARBA00004123"/>
    </source>
</evidence>
<dbReference type="GO" id="GO:0051455">
    <property type="term" value="P:spindle attachment to meiosis I kinetochore"/>
    <property type="evidence" value="ECO:0007669"/>
    <property type="project" value="TreeGrafter"/>
</dbReference>
<evidence type="ECO:0000259" key="6">
    <source>
        <dbReference type="Pfam" id="PF11699"/>
    </source>
</evidence>
<dbReference type="InterPro" id="IPR028929">
    <property type="entry name" value="Mif2_N"/>
</dbReference>
<dbReference type="Gene3D" id="2.60.120.10">
    <property type="entry name" value="Jelly Rolls"/>
    <property type="match status" value="1"/>
</dbReference>
<feature type="region of interest" description="Disordered" evidence="5">
    <location>
        <begin position="73"/>
        <end position="263"/>
    </location>
</feature>
<comment type="similarity">
    <text evidence="2">Belongs to the CENP-C/MIF2 family.</text>
</comment>
<accession>A0A6J3MHA6</accession>
<dbReference type="InterPro" id="IPR017956">
    <property type="entry name" value="AT_hook_DNA-bd_motif"/>
</dbReference>
<dbReference type="GO" id="GO:0019237">
    <property type="term" value="F:centromeric DNA binding"/>
    <property type="evidence" value="ECO:0007669"/>
    <property type="project" value="InterPro"/>
</dbReference>
<gene>
    <name evidence="9" type="ORF">K489DRAFT_375418</name>
</gene>
<dbReference type="GO" id="GO:0051315">
    <property type="term" value="P:attachment of mitotic spindle microtubules to kinetochore"/>
    <property type="evidence" value="ECO:0007669"/>
    <property type="project" value="TreeGrafter"/>
</dbReference>
<dbReference type="GO" id="GO:0051382">
    <property type="term" value="P:kinetochore assembly"/>
    <property type="evidence" value="ECO:0007669"/>
    <property type="project" value="InterPro"/>
</dbReference>
<feature type="compositionally biased region" description="Acidic residues" evidence="5">
    <location>
        <begin position="212"/>
        <end position="226"/>
    </location>
</feature>
<evidence type="ECO:0000256" key="2">
    <source>
        <dbReference type="ARBA" id="ARBA00010291"/>
    </source>
</evidence>
<dbReference type="OrthoDB" id="1939643at2759"/>
<evidence type="ECO:0000313" key="9">
    <source>
        <dbReference type="RefSeq" id="XP_033464367.1"/>
    </source>
</evidence>
<dbReference type="Pfam" id="PF15624">
    <property type="entry name" value="Mif2_N"/>
    <property type="match status" value="1"/>
</dbReference>
<feature type="domain" description="Mif2/CENP-C cupin" evidence="6">
    <location>
        <begin position="557"/>
        <end position="648"/>
    </location>
</feature>
<feature type="compositionally biased region" description="Basic residues" evidence="5">
    <location>
        <begin position="373"/>
        <end position="384"/>
    </location>
</feature>
<name>A0A6J3MHA6_9PEZI</name>
<dbReference type="AlphaFoldDB" id="A0A6J3MHA6"/>
<evidence type="ECO:0000313" key="8">
    <source>
        <dbReference type="Proteomes" id="UP000504637"/>
    </source>
</evidence>
<dbReference type="GO" id="GO:0005634">
    <property type="term" value="C:nucleus"/>
    <property type="evidence" value="ECO:0007669"/>
    <property type="project" value="UniProtKB-SubCell"/>
</dbReference>
<feature type="region of interest" description="Disordered" evidence="5">
    <location>
        <begin position="279"/>
        <end position="417"/>
    </location>
</feature>
<reference evidence="9" key="3">
    <citation type="submission" date="2025-08" db="UniProtKB">
        <authorList>
            <consortium name="RefSeq"/>
        </authorList>
    </citation>
    <scope>IDENTIFICATION</scope>
    <source>
        <strain evidence="9">CBS 342.82</strain>
    </source>
</reference>
<evidence type="ECO:0000256" key="5">
    <source>
        <dbReference type="SAM" id="MobiDB-lite"/>
    </source>
</evidence>
<dbReference type="PRINTS" id="PR00929">
    <property type="entry name" value="ATHOOK"/>
</dbReference>
<dbReference type="GeneID" id="54361482"/>
<dbReference type="GO" id="GO:0000776">
    <property type="term" value="C:kinetochore"/>
    <property type="evidence" value="ECO:0007669"/>
    <property type="project" value="InterPro"/>
</dbReference>
<dbReference type="RefSeq" id="XP_033464367.1">
    <property type="nucleotide sequence ID" value="XM_033603682.1"/>
</dbReference>
<feature type="compositionally biased region" description="Acidic residues" evidence="5">
    <location>
        <begin position="73"/>
        <end position="86"/>
    </location>
</feature>
<keyword evidence="4" id="KW-0539">Nucleus</keyword>
<proteinExistence type="inferred from homology"/>
<dbReference type="PANTHER" id="PTHR16684:SF11">
    <property type="entry name" value="CENTROMERE PROTEIN C"/>
    <property type="match status" value="1"/>
</dbReference>
<keyword evidence="8" id="KW-1185">Reference proteome</keyword>
<protein>
    <recommendedName>
        <fullName evidence="10">Mif2/CENP-C cupin domain-containing protein</fullName>
    </recommendedName>
</protein>
<dbReference type="Pfam" id="PF11699">
    <property type="entry name" value="CENP-C_C"/>
    <property type="match status" value="1"/>
</dbReference>
<dbReference type="SMART" id="SM00384">
    <property type="entry name" value="AT_hook"/>
    <property type="match status" value="2"/>
</dbReference>
<reference evidence="9" key="1">
    <citation type="submission" date="2020-01" db="EMBL/GenBank/DDBJ databases">
        <authorList>
            <consortium name="DOE Joint Genome Institute"/>
            <person name="Haridas S."/>
            <person name="Albert R."/>
            <person name="Binder M."/>
            <person name="Bloem J."/>
            <person name="Labutti K."/>
            <person name="Salamov A."/>
            <person name="Andreopoulos B."/>
            <person name="Baker S.E."/>
            <person name="Barry K."/>
            <person name="Bills G."/>
            <person name="Bluhm B.H."/>
            <person name="Cannon C."/>
            <person name="Castanera R."/>
            <person name="Culley D.E."/>
            <person name="Daum C."/>
            <person name="Ezra D."/>
            <person name="Gonzalez J.B."/>
            <person name="Henrissat B."/>
            <person name="Kuo A."/>
            <person name="Liang C."/>
            <person name="Lipzen A."/>
            <person name="Lutzoni F."/>
            <person name="Magnuson J."/>
            <person name="Mondo S."/>
            <person name="Nolan M."/>
            <person name="Ohm R."/>
            <person name="Pangilinan J."/>
            <person name="Park H.-J."/>
            <person name="Ramirez L."/>
            <person name="Alfaro M."/>
            <person name="Sun H."/>
            <person name="Tritt A."/>
            <person name="Yoshinaga Y."/>
            <person name="Zwiers L.-H."/>
            <person name="Turgeon B.G."/>
            <person name="Goodwin S.B."/>
            <person name="Spatafora J.W."/>
            <person name="Crous P.W."/>
            <person name="Grigoriev I.V."/>
        </authorList>
    </citation>
    <scope>NUCLEOTIDE SEQUENCE</scope>
    <source>
        <strain evidence="9">CBS 342.82</strain>
    </source>
</reference>
<evidence type="ECO:0000256" key="3">
    <source>
        <dbReference type="ARBA" id="ARBA00023125"/>
    </source>
</evidence>
<dbReference type="InterPro" id="IPR011051">
    <property type="entry name" value="RmlC_Cupin_sf"/>
</dbReference>
<feature type="compositionally biased region" description="Polar residues" evidence="5">
    <location>
        <begin position="341"/>
        <end position="360"/>
    </location>
</feature>
<dbReference type="InterPro" id="IPR025974">
    <property type="entry name" value="Mif2/CENP-C_cupin"/>
</dbReference>
<dbReference type="InterPro" id="IPR014710">
    <property type="entry name" value="RmlC-like_jellyroll"/>
</dbReference>
<evidence type="ECO:0000256" key="4">
    <source>
        <dbReference type="ARBA" id="ARBA00023242"/>
    </source>
</evidence>
<keyword evidence="3" id="KW-0238">DNA-binding</keyword>
<feature type="domain" description="Mif2 N-terminal" evidence="7">
    <location>
        <begin position="25"/>
        <end position="156"/>
    </location>
</feature>
<dbReference type="InterPro" id="IPR028386">
    <property type="entry name" value="CENP-C/Mif2/cnp3"/>
</dbReference>
<feature type="compositionally biased region" description="Polar residues" evidence="5">
    <location>
        <begin position="106"/>
        <end position="116"/>
    </location>
</feature>
<organism evidence="9">
    <name type="scientific">Dissoconium aciculare CBS 342.82</name>
    <dbReference type="NCBI Taxonomy" id="1314786"/>
    <lineage>
        <taxon>Eukaryota</taxon>
        <taxon>Fungi</taxon>
        <taxon>Dikarya</taxon>
        <taxon>Ascomycota</taxon>
        <taxon>Pezizomycotina</taxon>
        <taxon>Dothideomycetes</taxon>
        <taxon>Dothideomycetidae</taxon>
        <taxon>Mycosphaerellales</taxon>
        <taxon>Dissoconiaceae</taxon>
        <taxon>Dissoconium</taxon>
    </lineage>
</organism>
<sequence length="657" mass="71339">MAVPTKPTGDTTPGRRGKKGTNNQYFEVGKVGRKTGITLKDTGVRDEHGLEPVSGIFSSSPAISVQHNLDHALEDEDDEMDVEESSAPDVTATLGLRKTPRLPPARQSTPRHTNIGSPKRMSSVRPGAKADSMPAHEISSPTTAHKRSQANRVLDFAGANNRTRKSLYMEETQSPFKPRKALRRSQGPPRPDPFSLQDSPDPRRDVSAQQNDGEDDFAPIDEEVEPSIENLEQDFNAPMVDDEDDYDVGQSLPNEADPHDATGNMDATLMAATAESALARMRGQKRDRASLQGVDDADRADSSMLVTDSQPPPQKRKRGRPRKSDTIVDVAAEVGAIGESQVASGDQSAMDNGEGPSTLNVDEEVIAEEPIVKRKRGRPPKGSKPKTPENPKSPTKAPKSIQSPSKSGARGASVGPVSNVHLRATTPFEDAQNNASRFGRNLIKPLKYWANESRIYRNGDIEGIVRAEPVEIVSKARARKSRKKGRKPAQKLEDIEEVSDTESILPDEWEDERGVLAFDLANYDPATGTGDIDDAIRQDIAFAESAIIPRDVPGSDFRYAKILTLPFFGAGLVEVPPGGFKRAKNSRRMQLTFFVHEGKVAVDMSAGEGCEVNSFAITKGGVWVVPRGNNYSIENHSTTKTAKLFFAQGSEGAAPAE</sequence>
<dbReference type="Proteomes" id="UP000504637">
    <property type="component" value="Unplaced"/>
</dbReference>
<reference evidence="9" key="2">
    <citation type="submission" date="2020-04" db="EMBL/GenBank/DDBJ databases">
        <authorList>
            <consortium name="NCBI Genome Project"/>
        </authorList>
    </citation>
    <scope>NUCLEOTIDE SEQUENCE</scope>
    <source>
        <strain evidence="9">CBS 342.82</strain>
    </source>
</reference>
<dbReference type="PANTHER" id="PTHR16684">
    <property type="entry name" value="CENTROMERE PROTEIN C"/>
    <property type="match status" value="1"/>
</dbReference>
<evidence type="ECO:0008006" key="10">
    <source>
        <dbReference type="Google" id="ProtNLM"/>
    </source>
</evidence>